<dbReference type="EMBL" id="JARK01001353">
    <property type="protein sequence ID" value="EYC22144.1"/>
    <property type="molecule type" value="Genomic_DNA"/>
</dbReference>
<feature type="compositionally biased region" description="Basic residues" evidence="1">
    <location>
        <begin position="137"/>
        <end position="150"/>
    </location>
</feature>
<evidence type="ECO:0000256" key="1">
    <source>
        <dbReference type="SAM" id="MobiDB-lite"/>
    </source>
</evidence>
<sequence length="150" mass="17260">MGRSRSTVSPKRESEDLVHVVQIKEDNRRLFHRLPDVLNRWGERYHGKCSEEIPHPLIPSIMSGPGSRMEEEEVTAASARMKNGKTSGADALPSEIWKIFESAGTRWFSSFSNEMVAERKLSRKLVDELPHNTHLEGKRRHRRSRNVSTK</sequence>
<name>A0A016V3B7_9BILA</name>
<accession>A0A016V3B7</accession>
<evidence type="ECO:0000313" key="2">
    <source>
        <dbReference type="EMBL" id="EYC22144.1"/>
    </source>
</evidence>
<dbReference type="AlphaFoldDB" id="A0A016V3B7"/>
<organism evidence="2 3">
    <name type="scientific">Ancylostoma ceylanicum</name>
    <dbReference type="NCBI Taxonomy" id="53326"/>
    <lineage>
        <taxon>Eukaryota</taxon>
        <taxon>Metazoa</taxon>
        <taxon>Ecdysozoa</taxon>
        <taxon>Nematoda</taxon>
        <taxon>Chromadorea</taxon>
        <taxon>Rhabditida</taxon>
        <taxon>Rhabditina</taxon>
        <taxon>Rhabditomorpha</taxon>
        <taxon>Strongyloidea</taxon>
        <taxon>Ancylostomatidae</taxon>
        <taxon>Ancylostomatinae</taxon>
        <taxon>Ancylostoma</taxon>
    </lineage>
</organism>
<gene>
    <name evidence="2" type="primary">Acey_s0017.g3175</name>
    <name evidence="2" type="ORF">Y032_0017g3175</name>
</gene>
<keyword evidence="3" id="KW-1185">Reference proteome</keyword>
<protein>
    <submittedName>
        <fullName evidence="2">Uncharacterized protein</fullName>
    </submittedName>
</protein>
<dbReference type="Proteomes" id="UP000024635">
    <property type="component" value="Unassembled WGS sequence"/>
</dbReference>
<dbReference type="OrthoDB" id="6775769at2759"/>
<proteinExistence type="predicted"/>
<reference evidence="3" key="1">
    <citation type="journal article" date="2015" name="Nat. Genet.">
        <title>The genome and transcriptome of the zoonotic hookworm Ancylostoma ceylanicum identify infection-specific gene families.</title>
        <authorList>
            <person name="Schwarz E.M."/>
            <person name="Hu Y."/>
            <person name="Antoshechkin I."/>
            <person name="Miller M.M."/>
            <person name="Sternberg P.W."/>
            <person name="Aroian R.V."/>
        </authorList>
    </citation>
    <scope>NUCLEOTIDE SEQUENCE</scope>
    <source>
        <strain evidence="3">HY135</strain>
    </source>
</reference>
<evidence type="ECO:0000313" key="3">
    <source>
        <dbReference type="Proteomes" id="UP000024635"/>
    </source>
</evidence>
<feature type="region of interest" description="Disordered" evidence="1">
    <location>
        <begin position="129"/>
        <end position="150"/>
    </location>
</feature>
<comment type="caution">
    <text evidence="2">The sequence shown here is derived from an EMBL/GenBank/DDBJ whole genome shotgun (WGS) entry which is preliminary data.</text>
</comment>